<keyword evidence="1" id="KW-0223">Dioxygenase</keyword>
<sequence>MDTELLNRYRNAVTHLLNEPGDAGLMKPFINDLKNYLGNITSISTDLDMNDWNDENTSQGVAISPVQAAKCTEETLRTQIFMQGVKFAIEERLKATTDDIHILYAGTGPYGTLLIPYLSVATNPRIKVTLIDIHPENISAIKKLVKHFSITQNIVAITCDDATRWQAPDSQQFDIIISETMTALLKREPQVFIFAHLCQYLSESGTLIPQKISLKAWLTPFNSLMQTEDKPSTDILLKEFYCLNIDEAKRLNTGDTSAFKGSMLIPNGVETNYRLKLTTDIQVYKHLKLTENQCSLNIPLTFLPHDAQLRGGEAIHYEYIMPKCADFIFKFPIKNTIKTETKLAKFTDLNNLGLPGVKRMFERAQAAKCGHSFSIADDEWALWTKLLDSLALPYHETTAALYQSQRIEEFEHWLNINSNLTPS</sequence>
<dbReference type="Proteomes" id="UP000037848">
    <property type="component" value="Unassembled WGS sequence"/>
</dbReference>
<dbReference type="Gene3D" id="3.40.50.150">
    <property type="entry name" value="Vaccinia Virus protein VP39"/>
    <property type="match status" value="1"/>
</dbReference>
<gene>
    <name evidence="1" type="ORF">ADS77_20665</name>
</gene>
<dbReference type="PATRIC" id="fig|187330.3.peg.3061"/>
<dbReference type="GO" id="GO:0051213">
    <property type="term" value="F:dioxygenase activity"/>
    <property type="evidence" value="ECO:0007669"/>
    <property type="project" value="UniProtKB-KW"/>
</dbReference>
<dbReference type="InterPro" id="IPR029063">
    <property type="entry name" value="SAM-dependent_MTases_sf"/>
</dbReference>
<protein>
    <submittedName>
        <fullName evidence="1">Phytanoyl-CoA dioxygenase</fullName>
    </submittedName>
</protein>
<dbReference type="AlphaFoldDB" id="A0A0N0LU64"/>
<dbReference type="EMBL" id="LHPH01000037">
    <property type="protein sequence ID" value="KPH56701.1"/>
    <property type="molecule type" value="Genomic_DNA"/>
</dbReference>
<proteinExistence type="predicted"/>
<name>A0A0N0LU64_9GAMM</name>
<comment type="caution">
    <text evidence="1">The sequence shown here is derived from an EMBL/GenBank/DDBJ whole genome shotgun (WGS) entry which is preliminary data.</text>
</comment>
<dbReference type="OrthoDB" id="1157001at2"/>
<dbReference type="SUPFAM" id="SSF53335">
    <property type="entry name" value="S-adenosyl-L-methionine-dependent methyltransferases"/>
    <property type="match status" value="1"/>
</dbReference>
<organism evidence="1 2">
    <name type="scientific">Pseudoalteromonas porphyrae</name>
    <dbReference type="NCBI Taxonomy" id="187330"/>
    <lineage>
        <taxon>Bacteria</taxon>
        <taxon>Pseudomonadati</taxon>
        <taxon>Pseudomonadota</taxon>
        <taxon>Gammaproteobacteria</taxon>
        <taxon>Alteromonadales</taxon>
        <taxon>Pseudoalteromonadaceae</taxon>
        <taxon>Pseudoalteromonas</taxon>
    </lineage>
</organism>
<reference evidence="1 2" key="1">
    <citation type="submission" date="2015-08" db="EMBL/GenBank/DDBJ databases">
        <title>Draft Genome Sequence of Pseudoalteromonas porphyrae UCD-SED14.</title>
        <authorList>
            <person name="Coil D.A."/>
            <person name="Jospin G."/>
            <person name="Lee R.D."/>
            <person name="Eisen J.A."/>
        </authorList>
    </citation>
    <scope>NUCLEOTIDE SEQUENCE [LARGE SCALE GENOMIC DNA]</scope>
    <source>
        <strain evidence="1 2">UCD-SED14</strain>
    </source>
</reference>
<keyword evidence="2" id="KW-1185">Reference proteome</keyword>
<accession>A0A0N0LU64</accession>
<dbReference type="STRING" id="187330.AMS58_11525"/>
<dbReference type="RefSeq" id="WP_054456087.1">
    <property type="nucleotide sequence ID" value="NZ_LHPH01000037.1"/>
</dbReference>
<dbReference type="CDD" id="cd02440">
    <property type="entry name" value="AdoMet_MTases"/>
    <property type="match status" value="1"/>
</dbReference>
<evidence type="ECO:0000313" key="2">
    <source>
        <dbReference type="Proteomes" id="UP000037848"/>
    </source>
</evidence>
<evidence type="ECO:0000313" key="1">
    <source>
        <dbReference type="EMBL" id="KPH56701.1"/>
    </source>
</evidence>
<keyword evidence="1" id="KW-0560">Oxidoreductase</keyword>